<keyword evidence="6 8" id="KW-1133">Transmembrane helix</keyword>
<evidence type="ECO:0000256" key="1">
    <source>
        <dbReference type="ARBA" id="ARBA00004651"/>
    </source>
</evidence>
<proteinExistence type="inferred from homology"/>
<feature type="transmembrane region" description="Helical" evidence="8">
    <location>
        <begin position="235"/>
        <end position="257"/>
    </location>
</feature>
<keyword evidence="10" id="KW-1185">Reference proteome</keyword>
<accession>A0A511MWN9</accession>
<comment type="caution">
    <text evidence="9">The sequence shown here is derived from an EMBL/GenBank/DDBJ whole genome shotgun (WGS) entry which is preliminary data.</text>
</comment>
<evidence type="ECO:0000256" key="7">
    <source>
        <dbReference type="ARBA" id="ARBA00023136"/>
    </source>
</evidence>
<evidence type="ECO:0000313" key="9">
    <source>
        <dbReference type="EMBL" id="GEM44688.1"/>
    </source>
</evidence>
<keyword evidence="7 8" id="KW-0472">Membrane</keyword>
<dbReference type="EMBL" id="BJXB01000001">
    <property type="protein sequence ID" value="GEM44688.1"/>
    <property type="molecule type" value="Genomic_DNA"/>
</dbReference>
<evidence type="ECO:0000256" key="5">
    <source>
        <dbReference type="ARBA" id="ARBA00022692"/>
    </source>
</evidence>
<evidence type="ECO:0000256" key="2">
    <source>
        <dbReference type="ARBA" id="ARBA00007935"/>
    </source>
</evidence>
<feature type="transmembrane region" description="Helical" evidence="8">
    <location>
        <begin position="195"/>
        <end position="215"/>
    </location>
</feature>
<dbReference type="OrthoDB" id="9811721at2"/>
<dbReference type="GO" id="GO:0033214">
    <property type="term" value="P:siderophore-iron import into cell"/>
    <property type="evidence" value="ECO:0007669"/>
    <property type="project" value="TreeGrafter"/>
</dbReference>
<keyword evidence="4" id="KW-1003">Cell membrane</keyword>
<feature type="transmembrane region" description="Helical" evidence="8">
    <location>
        <begin position="307"/>
        <end position="324"/>
    </location>
</feature>
<sequence length="330" mass="34476">MTETTRFPLMLILSLLLLAFCFALSISIGAARIPLLEVWSLTFHPSDEQNSLIVHTIRLPRALVGMLAGAALAISGAIMQVVTRNPLASPGLLGVNAGAALALLLLVVFFPTLPGFLYVPAAFVGGVGAALLVFGMTSSVGFSPLKLALAGVAASALFSSAASALKILFEQRAQGVLFSLAGSVAGRTWDHFHLLWPWVVAGVILALIYSGRLNLLALGDELSTSLGIKTRLNQLMLTLLAVLLAASAVSVVGPVAFVGLMVPHITRKLVGVNHQMVIPICALLGASLVTIADVAARLIDFPAETPVGILISAIGAPFFIYLARNVRKMS</sequence>
<dbReference type="GO" id="GO:0022857">
    <property type="term" value="F:transmembrane transporter activity"/>
    <property type="evidence" value="ECO:0007669"/>
    <property type="project" value="InterPro"/>
</dbReference>
<feature type="transmembrane region" description="Helical" evidence="8">
    <location>
        <begin position="147"/>
        <end position="169"/>
    </location>
</feature>
<organism evidence="9 10">
    <name type="scientific">Deinococcus cellulosilyticus (strain DSM 18568 / NBRC 106333 / KACC 11606 / 5516J-15)</name>
    <dbReference type="NCBI Taxonomy" id="1223518"/>
    <lineage>
        <taxon>Bacteria</taxon>
        <taxon>Thermotogati</taxon>
        <taxon>Deinococcota</taxon>
        <taxon>Deinococci</taxon>
        <taxon>Deinococcales</taxon>
        <taxon>Deinococcaceae</taxon>
        <taxon>Deinococcus</taxon>
    </lineage>
</organism>
<dbReference type="InterPro" id="IPR000522">
    <property type="entry name" value="ABC_transptr_permease_BtuC"/>
</dbReference>
<evidence type="ECO:0000256" key="3">
    <source>
        <dbReference type="ARBA" id="ARBA00022448"/>
    </source>
</evidence>
<gene>
    <name evidence="9" type="ORF">DC3_03230</name>
</gene>
<evidence type="ECO:0000256" key="8">
    <source>
        <dbReference type="SAM" id="Phobius"/>
    </source>
</evidence>
<comment type="subcellular location">
    <subcellularLocation>
        <location evidence="1">Cell membrane</location>
        <topology evidence="1">Multi-pass membrane protein</topology>
    </subcellularLocation>
</comment>
<evidence type="ECO:0000256" key="4">
    <source>
        <dbReference type="ARBA" id="ARBA00022475"/>
    </source>
</evidence>
<name>A0A511MWN9_DEIC1</name>
<dbReference type="PANTHER" id="PTHR30472:SF1">
    <property type="entry name" value="FE(3+) DICITRATE TRANSPORT SYSTEM PERMEASE PROTEIN FECC-RELATED"/>
    <property type="match status" value="1"/>
</dbReference>
<comment type="similarity">
    <text evidence="2">Belongs to the binding-protein-dependent transport system permease family. FecCD subfamily.</text>
</comment>
<dbReference type="SUPFAM" id="SSF81345">
    <property type="entry name" value="ABC transporter involved in vitamin B12 uptake, BtuC"/>
    <property type="match status" value="1"/>
</dbReference>
<protein>
    <submittedName>
        <fullName evidence="9">Iron ABC transporter permease</fullName>
    </submittedName>
</protein>
<evidence type="ECO:0000313" key="10">
    <source>
        <dbReference type="Proteomes" id="UP000321306"/>
    </source>
</evidence>
<dbReference type="InterPro" id="IPR037294">
    <property type="entry name" value="ABC_BtuC-like"/>
</dbReference>
<dbReference type="Proteomes" id="UP000321306">
    <property type="component" value="Unassembled WGS sequence"/>
</dbReference>
<dbReference type="GO" id="GO:0005886">
    <property type="term" value="C:plasma membrane"/>
    <property type="evidence" value="ECO:0007669"/>
    <property type="project" value="UniProtKB-SubCell"/>
</dbReference>
<feature type="transmembrane region" description="Helical" evidence="8">
    <location>
        <begin position="116"/>
        <end position="135"/>
    </location>
</feature>
<evidence type="ECO:0000256" key="6">
    <source>
        <dbReference type="ARBA" id="ARBA00022989"/>
    </source>
</evidence>
<reference evidence="9 10" key="1">
    <citation type="submission" date="2019-07" db="EMBL/GenBank/DDBJ databases">
        <title>Whole genome shotgun sequence of Deinococcus cellulosilyticus NBRC 106333.</title>
        <authorList>
            <person name="Hosoyama A."/>
            <person name="Uohara A."/>
            <person name="Ohji S."/>
            <person name="Ichikawa N."/>
        </authorList>
    </citation>
    <scope>NUCLEOTIDE SEQUENCE [LARGE SCALE GENOMIC DNA]</scope>
    <source>
        <strain evidence="9 10">NBRC 106333</strain>
    </source>
</reference>
<dbReference type="CDD" id="cd06550">
    <property type="entry name" value="TM_ABC_iron-siderophores_like"/>
    <property type="match status" value="1"/>
</dbReference>
<feature type="transmembrane region" description="Helical" evidence="8">
    <location>
        <begin position="91"/>
        <end position="110"/>
    </location>
</feature>
<feature type="transmembrane region" description="Helical" evidence="8">
    <location>
        <begin position="277"/>
        <end position="295"/>
    </location>
</feature>
<dbReference type="PANTHER" id="PTHR30472">
    <property type="entry name" value="FERRIC ENTEROBACTIN TRANSPORT SYSTEM PERMEASE PROTEIN"/>
    <property type="match status" value="1"/>
</dbReference>
<dbReference type="AlphaFoldDB" id="A0A511MWN9"/>
<keyword evidence="3" id="KW-0813">Transport</keyword>
<dbReference type="Gene3D" id="1.10.3470.10">
    <property type="entry name" value="ABC transporter involved in vitamin B12 uptake, BtuC"/>
    <property type="match status" value="1"/>
</dbReference>
<dbReference type="Pfam" id="PF01032">
    <property type="entry name" value="FecCD"/>
    <property type="match status" value="1"/>
</dbReference>
<dbReference type="FunFam" id="1.10.3470.10:FF:000001">
    <property type="entry name" value="Vitamin B12 ABC transporter permease BtuC"/>
    <property type="match status" value="1"/>
</dbReference>
<keyword evidence="5 8" id="KW-0812">Transmembrane</keyword>